<dbReference type="InterPro" id="IPR044060">
    <property type="entry name" value="Bacterial_rp_domain"/>
</dbReference>
<proteinExistence type="predicted"/>
<evidence type="ECO:0000313" key="5">
    <source>
        <dbReference type="Proteomes" id="UP000824205"/>
    </source>
</evidence>
<dbReference type="AlphaFoldDB" id="A0A9D1RG36"/>
<evidence type="ECO:0000313" key="4">
    <source>
        <dbReference type="EMBL" id="HIW86453.1"/>
    </source>
</evidence>
<keyword evidence="2" id="KW-0812">Transmembrane</keyword>
<gene>
    <name evidence="4" type="ORF">IAA48_08160</name>
</gene>
<organism evidence="4 5">
    <name type="scientific">Candidatus Eubacterium faecipullorum</name>
    <dbReference type="NCBI Taxonomy" id="2838571"/>
    <lineage>
        <taxon>Bacteria</taxon>
        <taxon>Bacillati</taxon>
        <taxon>Bacillota</taxon>
        <taxon>Clostridia</taxon>
        <taxon>Eubacteriales</taxon>
        <taxon>Eubacteriaceae</taxon>
        <taxon>Eubacterium</taxon>
    </lineage>
</organism>
<feature type="compositionally biased region" description="Low complexity" evidence="1">
    <location>
        <begin position="129"/>
        <end position="143"/>
    </location>
</feature>
<reference evidence="4" key="2">
    <citation type="submission" date="2021-04" db="EMBL/GenBank/DDBJ databases">
        <authorList>
            <person name="Gilroy R."/>
        </authorList>
    </citation>
    <scope>NUCLEOTIDE SEQUENCE</scope>
    <source>
        <strain evidence="4">421</strain>
    </source>
</reference>
<dbReference type="Gene3D" id="2.60.40.4270">
    <property type="entry name" value="Listeria-Bacteroides repeat domain"/>
    <property type="match status" value="1"/>
</dbReference>
<sequence>MRCKNCGFDNQEGRYICENCGSPLFDDNDQIVPETDDPENIPPQRLIDEVEEDAVDIDEEKEKNKKSLIIIIVLAVILVAMIVGIIVAAVTGGDDETTTDPTESITAQTTDEESTETTRRRTTTERTTETTTESTTERTTTTTTTTVARFTVSVDIDGNGSVSGDGTFEAGNRTTLVATPDSGYQFIGWFDNDTGAQVASGTRYTITVDSNRNLTARFSALPTQNEPAEEPVDE</sequence>
<comment type="caution">
    <text evidence="4">The sequence shown here is derived from an EMBL/GenBank/DDBJ whole genome shotgun (WGS) entry which is preliminary data.</text>
</comment>
<keyword evidence="2" id="KW-1133">Transmembrane helix</keyword>
<evidence type="ECO:0000259" key="3">
    <source>
        <dbReference type="Pfam" id="PF18998"/>
    </source>
</evidence>
<keyword evidence="2" id="KW-0472">Membrane</keyword>
<accession>A0A9D1RG36</accession>
<feature type="compositionally biased region" description="Basic and acidic residues" evidence="1">
    <location>
        <begin position="116"/>
        <end position="128"/>
    </location>
</feature>
<dbReference type="EMBL" id="DXGE01000034">
    <property type="protein sequence ID" value="HIW86453.1"/>
    <property type="molecule type" value="Genomic_DNA"/>
</dbReference>
<name>A0A9D1RG36_9FIRM</name>
<dbReference type="InterPro" id="IPR042229">
    <property type="entry name" value="Listeria/Bacterioides_rpt_sf"/>
</dbReference>
<feature type="region of interest" description="Disordered" evidence="1">
    <location>
        <begin position="93"/>
        <end position="143"/>
    </location>
</feature>
<protein>
    <submittedName>
        <fullName evidence="4">InlB B-repeat-containing protein</fullName>
    </submittedName>
</protein>
<dbReference type="Pfam" id="PF18998">
    <property type="entry name" value="Flg_new_2"/>
    <property type="match status" value="1"/>
</dbReference>
<evidence type="ECO:0000256" key="1">
    <source>
        <dbReference type="SAM" id="MobiDB-lite"/>
    </source>
</evidence>
<evidence type="ECO:0000256" key="2">
    <source>
        <dbReference type="SAM" id="Phobius"/>
    </source>
</evidence>
<dbReference type="Proteomes" id="UP000824205">
    <property type="component" value="Unassembled WGS sequence"/>
</dbReference>
<feature type="domain" description="Bacterial repeat" evidence="3">
    <location>
        <begin position="151"/>
        <end position="220"/>
    </location>
</feature>
<feature type="transmembrane region" description="Helical" evidence="2">
    <location>
        <begin position="68"/>
        <end position="90"/>
    </location>
</feature>
<reference evidence="4" key="1">
    <citation type="journal article" date="2021" name="PeerJ">
        <title>Extensive microbial diversity within the chicken gut microbiome revealed by metagenomics and culture.</title>
        <authorList>
            <person name="Gilroy R."/>
            <person name="Ravi A."/>
            <person name="Getino M."/>
            <person name="Pursley I."/>
            <person name="Horton D.L."/>
            <person name="Alikhan N.F."/>
            <person name="Baker D."/>
            <person name="Gharbi K."/>
            <person name="Hall N."/>
            <person name="Watson M."/>
            <person name="Adriaenssens E.M."/>
            <person name="Foster-Nyarko E."/>
            <person name="Jarju S."/>
            <person name="Secka A."/>
            <person name="Antonio M."/>
            <person name="Oren A."/>
            <person name="Chaudhuri R.R."/>
            <person name="La Ragione R."/>
            <person name="Hildebrand F."/>
            <person name="Pallen M.J."/>
        </authorList>
    </citation>
    <scope>NUCLEOTIDE SEQUENCE</scope>
    <source>
        <strain evidence="4">421</strain>
    </source>
</reference>